<evidence type="ECO:0000313" key="3">
    <source>
        <dbReference type="EMBL" id="MEU1951805.1"/>
    </source>
</evidence>
<dbReference type="SUPFAM" id="SSF50249">
    <property type="entry name" value="Nucleic acid-binding proteins"/>
    <property type="match status" value="1"/>
</dbReference>
<organism evidence="3 4">
    <name type="scientific">Nocardia rhamnosiphila</name>
    <dbReference type="NCBI Taxonomy" id="426716"/>
    <lineage>
        <taxon>Bacteria</taxon>
        <taxon>Bacillati</taxon>
        <taxon>Actinomycetota</taxon>
        <taxon>Actinomycetes</taxon>
        <taxon>Mycobacteriales</taxon>
        <taxon>Nocardiaceae</taxon>
        <taxon>Nocardia</taxon>
    </lineage>
</organism>
<accession>A0ABV2WLP4</accession>
<dbReference type="PANTHER" id="PTHR34075:SF5">
    <property type="entry name" value="BLR3430 PROTEIN"/>
    <property type="match status" value="1"/>
</dbReference>
<dbReference type="Pfam" id="PF01796">
    <property type="entry name" value="OB_ChsH2_C"/>
    <property type="match status" value="1"/>
</dbReference>
<comment type="caution">
    <text evidence="3">The sequence shown here is derived from an EMBL/GenBank/DDBJ whole genome shotgun (WGS) entry which is preliminary data.</text>
</comment>
<dbReference type="InterPro" id="IPR002878">
    <property type="entry name" value="ChsH2_C"/>
</dbReference>
<evidence type="ECO:0000313" key="4">
    <source>
        <dbReference type="Proteomes" id="UP001550628"/>
    </source>
</evidence>
<name>A0ABV2WLP4_9NOCA</name>
<proteinExistence type="predicted"/>
<evidence type="ECO:0000259" key="2">
    <source>
        <dbReference type="Pfam" id="PF12172"/>
    </source>
</evidence>
<gene>
    <name evidence="3" type="ORF">ABZ510_08065</name>
</gene>
<dbReference type="Pfam" id="PF12172">
    <property type="entry name" value="zf-ChsH2"/>
    <property type="match status" value="1"/>
</dbReference>
<dbReference type="EMBL" id="JBEYBF010000004">
    <property type="protein sequence ID" value="MEU1951805.1"/>
    <property type="molecule type" value="Genomic_DNA"/>
</dbReference>
<dbReference type="PANTHER" id="PTHR34075">
    <property type="entry name" value="BLR3430 PROTEIN"/>
    <property type="match status" value="1"/>
</dbReference>
<keyword evidence="4" id="KW-1185">Reference proteome</keyword>
<evidence type="ECO:0000259" key="1">
    <source>
        <dbReference type="Pfam" id="PF01796"/>
    </source>
</evidence>
<dbReference type="Gene3D" id="6.10.30.10">
    <property type="match status" value="1"/>
</dbReference>
<feature type="domain" description="ChsH2 rubredoxin-like zinc ribbon" evidence="2">
    <location>
        <begin position="22"/>
        <end position="56"/>
    </location>
</feature>
<protein>
    <submittedName>
        <fullName evidence="3">OB-fold domain-containing protein</fullName>
    </submittedName>
</protein>
<dbReference type="InterPro" id="IPR012340">
    <property type="entry name" value="NA-bd_OB-fold"/>
</dbReference>
<dbReference type="RefSeq" id="WP_030520155.1">
    <property type="nucleotide sequence ID" value="NZ_JBEYBD010000001.1"/>
</dbReference>
<dbReference type="GeneID" id="96242063"/>
<dbReference type="InterPro" id="IPR052513">
    <property type="entry name" value="Thioester_dehydratase-like"/>
</dbReference>
<reference evidence="3 4" key="1">
    <citation type="submission" date="2024-06" db="EMBL/GenBank/DDBJ databases">
        <title>The Natural Products Discovery Center: Release of the First 8490 Sequenced Strains for Exploring Actinobacteria Biosynthetic Diversity.</title>
        <authorList>
            <person name="Kalkreuter E."/>
            <person name="Kautsar S.A."/>
            <person name="Yang D."/>
            <person name="Bader C.D."/>
            <person name="Teijaro C.N."/>
            <person name="Fluegel L."/>
            <person name="Davis C.M."/>
            <person name="Simpson J.R."/>
            <person name="Lauterbach L."/>
            <person name="Steele A.D."/>
            <person name="Gui C."/>
            <person name="Meng S."/>
            <person name="Li G."/>
            <person name="Viehrig K."/>
            <person name="Ye F."/>
            <person name="Su P."/>
            <person name="Kiefer A.F."/>
            <person name="Nichols A."/>
            <person name="Cepeda A.J."/>
            <person name="Yan W."/>
            <person name="Fan B."/>
            <person name="Jiang Y."/>
            <person name="Adhikari A."/>
            <person name="Zheng C.-J."/>
            <person name="Schuster L."/>
            <person name="Cowan T.M."/>
            <person name="Smanski M.J."/>
            <person name="Chevrette M.G."/>
            <person name="De Carvalho L.P.S."/>
            <person name="Shen B."/>
        </authorList>
    </citation>
    <scope>NUCLEOTIDE SEQUENCE [LARGE SCALE GENOMIC DNA]</scope>
    <source>
        <strain evidence="3 4">NPDC019708</strain>
    </source>
</reference>
<dbReference type="Proteomes" id="UP001550628">
    <property type="component" value="Unassembled WGS sequence"/>
</dbReference>
<dbReference type="InterPro" id="IPR022002">
    <property type="entry name" value="ChsH2_Znr"/>
</dbReference>
<sequence>MTAPSPAAKPLPLADDITAPYWAAARERRLCLQFCRGCDHFVHLPAAFCPRCTSAELIWRDVSGRATLYSYTVMHDAPAPGFAGSLPYLVGIAELVEQPGLLLTADLLEASPDELAIGMPLEVIFEELAPDSIVPRLRPRSA</sequence>
<feature type="domain" description="ChsH2 C-terminal OB-fold" evidence="1">
    <location>
        <begin position="59"/>
        <end position="125"/>
    </location>
</feature>